<dbReference type="Proteomes" id="UP001066276">
    <property type="component" value="Chromosome 2_2"/>
</dbReference>
<sequence length="135" mass="14195">MLGAWCGTRGTREASSSSPERTWPPTGARRAQHSRSVRRTTNESLAPCLTESLITGSLPTGKTPSYQSHFRKHRVPRVALQGIPGGEKPSPQRHPRLRLPAGRAQEQGGPGGVRESLPGGCAGGAGSGDPGPQRT</sequence>
<feature type="compositionally biased region" description="Gly residues" evidence="1">
    <location>
        <begin position="120"/>
        <end position="129"/>
    </location>
</feature>
<proteinExistence type="predicted"/>
<reference evidence="2" key="1">
    <citation type="journal article" date="2022" name="bioRxiv">
        <title>Sequencing and chromosome-scale assembly of the giantPleurodeles waltlgenome.</title>
        <authorList>
            <person name="Brown T."/>
            <person name="Elewa A."/>
            <person name="Iarovenko S."/>
            <person name="Subramanian E."/>
            <person name="Araus A.J."/>
            <person name="Petzold A."/>
            <person name="Susuki M."/>
            <person name="Suzuki K.-i.T."/>
            <person name="Hayashi T."/>
            <person name="Toyoda A."/>
            <person name="Oliveira C."/>
            <person name="Osipova E."/>
            <person name="Leigh N.D."/>
            <person name="Simon A."/>
            <person name="Yun M.H."/>
        </authorList>
    </citation>
    <scope>NUCLEOTIDE SEQUENCE</scope>
    <source>
        <strain evidence="2">20211129_DDA</strain>
        <tissue evidence="2">Liver</tissue>
    </source>
</reference>
<evidence type="ECO:0000313" key="2">
    <source>
        <dbReference type="EMBL" id="KAJ1191280.1"/>
    </source>
</evidence>
<accession>A0AAV7USS3</accession>
<gene>
    <name evidence="2" type="ORF">NDU88_000596</name>
</gene>
<keyword evidence="3" id="KW-1185">Reference proteome</keyword>
<protein>
    <submittedName>
        <fullName evidence="2">Uncharacterized protein</fullName>
    </submittedName>
</protein>
<dbReference type="EMBL" id="JANPWB010000004">
    <property type="protein sequence ID" value="KAJ1191280.1"/>
    <property type="molecule type" value="Genomic_DNA"/>
</dbReference>
<feature type="region of interest" description="Disordered" evidence="1">
    <location>
        <begin position="1"/>
        <end position="44"/>
    </location>
</feature>
<name>A0AAV7USS3_PLEWA</name>
<comment type="caution">
    <text evidence="2">The sequence shown here is derived from an EMBL/GenBank/DDBJ whole genome shotgun (WGS) entry which is preliminary data.</text>
</comment>
<organism evidence="2 3">
    <name type="scientific">Pleurodeles waltl</name>
    <name type="common">Iberian ribbed newt</name>
    <dbReference type="NCBI Taxonomy" id="8319"/>
    <lineage>
        <taxon>Eukaryota</taxon>
        <taxon>Metazoa</taxon>
        <taxon>Chordata</taxon>
        <taxon>Craniata</taxon>
        <taxon>Vertebrata</taxon>
        <taxon>Euteleostomi</taxon>
        <taxon>Amphibia</taxon>
        <taxon>Batrachia</taxon>
        <taxon>Caudata</taxon>
        <taxon>Salamandroidea</taxon>
        <taxon>Salamandridae</taxon>
        <taxon>Pleurodelinae</taxon>
        <taxon>Pleurodeles</taxon>
    </lineage>
</organism>
<dbReference type="AlphaFoldDB" id="A0AAV7USS3"/>
<feature type="region of interest" description="Disordered" evidence="1">
    <location>
        <begin position="81"/>
        <end position="135"/>
    </location>
</feature>
<evidence type="ECO:0000313" key="3">
    <source>
        <dbReference type="Proteomes" id="UP001066276"/>
    </source>
</evidence>
<evidence type="ECO:0000256" key="1">
    <source>
        <dbReference type="SAM" id="MobiDB-lite"/>
    </source>
</evidence>